<feature type="domain" description="AAA" evidence="17">
    <location>
        <begin position="541"/>
        <end position="659"/>
    </location>
</feature>
<comment type="subcellular location">
    <subcellularLocation>
        <location evidence="1">Cell inner membrane</location>
        <topology evidence="1">Multi-pass membrane protein</topology>
    </subcellularLocation>
</comment>
<keyword evidence="9" id="KW-0067">ATP-binding</keyword>
<proteinExistence type="inferred from homology"/>
<dbReference type="PANTHER" id="PTHR32309">
    <property type="entry name" value="TYROSINE-PROTEIN KINASE"/>
    <property type="match status" value="1"/>
</dbReference>
<evidence type="ECO:0000259" key="16">
    <source>
        <dbReference type="Pfam" id="PF02706"/>
    </source>
</evidence>
<organism evidence="19 20">
    <name type="scientific">Moritella viscosa</name>
    <dbReference type="NCBI Taxonomy" id="80854"/>
    <lineage>
        <taxon>Bacteria</taxon>
        <taxon>Pseudomonadati</taxon>
        <taxon>Pseudomonadota</taxon>
        <taxon>Gammaproteobacteria</taxon>
        <taxon>Alteromonadales</taxon>
        <taxon>Moritellaceae</taxon>
        <taxon>Moritella</taxon>
    </lineage>
</organism>
<accession>A0A1L0B820</accession>
<dbReference type="Pfam" id="PF13614">
    <property type="entry name" value="AAA_31"/>
    <property type="match status" value="1"/>
</dbReference>
<evidence type="ECO:0000256" key="11">
    <source>
        <dbReference type="ARBA" id="ARBA00023136"/>
    </source>
</evidence>
<dbReference type="InterPro" id="IPR027417">
    <property type="entry name" value="P-loop_NTPase"/>
</dbReference>
<keyword evidence="12" id="KW-0829">Tyrosine-protein kinase</keyword>
<dbReference type="GO" id="GO:0005886">
    <property type="term" value="C:plasma membrane"/>
    <property type="evidence" value="ECO:0007669"/>
    <property type="project" value="UniProtKB-SubCell"/>
</dbReference>
<evidence type="ECO:0000259" key="18">
    <source>
        <dbReference type="Pfam" id="PF13807"/>
    </source>
</evidence>
<evidence type="ECO:0000256" key="13">
    <source>
        <dbReference type="ARBA" id="ARBA00053015"/>
    </source>
</evidence>
<evidence type="ECO:0000256" key="5">
    <source>
        <dbReference type="ARBA" id="ARBA00022679"/>
    </source>
</evidence>
<dbReference type="GO" id="GO:0042802">
    <property type="term" value="F:identical protein binding"/>
    <property type="evidence" value="ECO:0007669"/>
    <property type="project" value="UniProtKB-ARBA"/>
</dbReference>
<keyword evidence="11 15" id="KW-0472">Membrane</keyword>
<dbReference type="PANTHER" id="PTHR32309:SF32">
    <property type="entry name" value="TYROSINE-PROTEIN KINASE ETK-RELATED"/>
    <property type="match status" value="1"/>
</dbReference>
<protein>
    <submittedName>
        <fullName evidence="19">Chain length regulator (Capsular polysaccharide biosynthesis)</fullName>
    </submittedName>
</protein>
<evidence type="ECO:0000256" key="3">
    <source>
        <dbReference type="ARBA" id="ARBA00022475"/>
    </source>
</evidence>
<keyword evidence="6 15" id="KW-0812">Transmembrane</keyword>
<comment type="catalytic activity">
    <reaction evidence="13">
        <text>L-tyrosyl-[protein] + ATP = O-phospho-L-tyrosyl-[protein] + ADP + H(+)</text>
        <dbReference type="Rhea" id="RHEA:10596"/>
        <dbReference type="Rhea" id="RHEA-COMP:10136"/>
        <dbReference type="Rhea" id="RHEA-COMP:20101"/>
        <dbReference type="ChEBI" id="CHEBI:15378"/>
        <dbReference type="ChEBI" id="CHEBI:30616"/>
        <dbReference type="ChEBI" id="CHEBI:46858"/>
        <dbReference type="ChEBI" id="CHEBI:61978"/>
        <dbReference type="ChEBI" id="CHEBI:456216"/>
    </reaction>
</comment>
<evidence type="ECO:0000256" key="9">
    <source>
        <dbReference type="ARBA" id="ARBA00022840"/>
    </source>
</evidence>
<keyword evidence="3" id="KW-1003">Cell membrane</keyword>
<feature type="compositionally biased region" description="Polar residues" evidence="14">
    <location>
        <begin position="1"/>
        <end position="11"/>
    </location>
</feature>
<dbReference type="GO" id="GO:0004713">
    <property type="term" value="F:protein tyrosine kinase activity"/>
    <property type="evidence" value="ECO:0007669"/>
    <property type="project" value="UniProtKB-KW"/>
</dbReference>
<dbReference type="InterPro" id="IPR025669">
    <property type="entry name" value="AAA_dom"/>
</dbReference>
<dbReference type="AlphaFoldDB" id="A0A1L0B820"/>
<feature type="transmembrane region" description="Helical" evidence="15">
    <location>
        <begin position="38"/>
        <end position="57"/>
    </location>
</feature>
<keyword evidence="4" id="KW-0997">Cell inner membrane</keyword>
<keyword evidence="10 15" id="KW-1133">Transmembrane helix</keyword>
<feature type="domain" description="Tyrosine-protein kinase G-rich" evidence="18">
    <location>
        <begin position="375"/>
        <end position="456"/>
    </location>
</feature>
<evidence type="ECO:0000256" key="1">
    <source>
        <dbReference type="ARBA" id="ARBA00004429"/>
    </source>
</evidence>
<dbReference type="OrthoDB" id="9775724at2"/>
<keyword evidence="7" id="KW-0547">Nucleotide-binding</keyword>
<dbReference type="RefSeq" id="WP_075518218.1">
    <property type="nucleotide sequence ID" value="NZ_FPLD01000057.1"/>
</dbReference>
<dbReference type="Pfam" id="PF13807">
    <property type="entry name" value="GNVR"/>
    <property type="match status" value="1"/>
</dbReference>
<dbReference type="NCBIfam" id="TIGR01007">
    <property type="entry name" value="eps_fam"/>
    <property type="match status" value="1"/>
</dbReference>
<dbReference type="Pfam" id="PF02706">
    <property type="entry name" value="Wzz"/>
    <property type="match status" value="1"/>
</dbReference>
<evidence type="ECO:0000259" key="17">
    <source>
        <dbReference type="Pfam" id="PF13614"/>
    </source>
</evidence>
<evidence type="ECO:0000256" key="7">
    <source>
        <dbReference type="ARBA" id="ARBA00022741"/>
    </source>
</evidence>
<dbReference type="Proteomes" id="UP000183794">
    <property type="component" value="Unassembled WGS sequence"/>
</dbReference>
<dbReference type="InterPro" id="IPR032807">
    <property type="entry name" value="GNVR"/>
</dbReference>
<evidence type="ECO:0000256" key="14">
    <source>
        <dbReference type="SAM" id="MobiDB-lite"/>
    </source>
</evidence>
<evidence type="ECO:0000256" key="10">
    <source>
        <dbReference type="ARBA" id="ARBA00022989"/>
    </source>
</evidence>
<sequence>MNSITLNQADKTQQSSQTSNSSDADLGKLFGILLDARWSIIAVTFIFSVLGVCYALLTTPVYKADALIQVEQKSGSMSALVGDMGDMFSSESSATTEVEIIKSRMVLSQTVEKFNLTTLAAPKYLPVIGKGLARMSGQQNDITISRFEIPSYASPAFSLIIDASSKGAYTLYDGDERKVLSGVVGELAQNNDYRLFVQALVGKNTDEFSIAKQSKLDAIQWLQQNLLVSERGKQTGILQLTFSGEDKVLIEDILNDVSQNYFLQNVQRNSAEAEKILAFLQGHLPNIKTELTAAEDTLNRFRQNNESIDLGLEAASTLKVMVALESQLNELTFKESEISQRFTKDHPAYKSLLDKREVLLAKQHKLNAQVQKLPKTQRDVLRMKRDVEVNQQIYIQLLNKVQELSILKAGTVGNVRILDTAQAYSKAVKPKKSLIVVLVTLLGGMLAVAVVLVRAALHKGIENPDEVEALGLPVYASIPMSDWQAEMDVKFKHNKRKKNFALHETLLAESNPADLSIEALRGLRTSMHFAMMEAKNNVVMISGPAPGIGKSFVSVNFAAVIAKTGQKVLLVDGDMRKGYLQRHFNLEWDHGLSEMLSGKLDTKDVIKTSGIENLDIITRGQIPPNPSELLMHPRFADFITWASSEYDLVLIDTPPVLAVTDPSIVGALAGTTLMVGRFGQNTVKEIEVARHRFEMAGIEVKGFILNAVEKKASASYGDGYYNYSYESDKF</sequence>
<feature type="compositionally biased region" description="Low complexity" evidence="14">
    <location>
        <begin position="12"/>
        <end position="22"/>
    </location>
</feature>
<evidence type="ECO:0000256" key="8">
    <source>
        <dbReference type="ARBA" id="ARBA00022777"/>
    </source>
</evidence>
<dbReference type="GO" id="GO:0005524">
    <property type="term" value="F:ATP binding"/>
    <property type="evidence" value="ECO:0007669"/>
    <property type="project" value="UniProtKB-KW"/>
</dbReference>
<dbReference type="InterPro" id="IPR005702">
    <property type="entry name" value="Wzc-like_C"/>
</dbReference>
<evidence type="ECO:0000256" key="12">
    <source>
        <dbReference type="ARBA" id="ARBA00023137"/>
    </source>
</evidence>
<keyword evidence="5" id="KW-0808">Transferase</keyword>
<evidence type="ECO:0000313" key="19">
    <source>
        <dbReference type="EMBL" id="SGY98813.1"/>
    </source>
</evidence>
<evidence type="ECO:0000256" key="4">
    <source>
        <dbReference type="ARBA" id="ARBA00022519"/>
    </source>
</evidence>
<comment type="similarity">
    <text evidence="2">Belongs to the etk/wzc family.</text>
</comment>
<dbReference type="InterPro" id="IPR050445">
    <property type="entry name" value="Bact_polysacc_biosynth/exp"/>
</dbReference>
<name>A0A1L0B820_9GAMM</name>
<evidence type="ECO:0000313" key="20">
    <source>
        <dbReference type="Proteomes" id="UP000183794"/>
    </source>
</evidence>
<evidence type="ECO:0000256" key="2">
    <source>
        <dbReference type="ARBA" id="ARBA00008883"/>
    </source>
</evidence>
<dbReference type="SUPFAM" id="SSF52540">
    <property type="entry name" value="P-loop containing nucleoside triphosphate hydrolases"/>
    <property type="match status" value="1"/>
</dbReference>
<dbReference type="EMBL" id="FPLD01000057">
    <property type="protein sequence ID" value="SGY98813.1"/>
    <property type="molecule type" value="Genomic_DNA"/>
</dbReference>
<dbReference type="CDD" id="cd05387">
    <property type="entry name" value="BY-kinase"/>
    <property type="match status" value="1"/>
</dbReference>
<dbReference type="InterPro" id="IPR003856">
    <property type="entry name" value="LPS_length_determ_N"/>
</dbReference>
<feature type="transmembrane region" description="Helical" evidence="15">
    <location>
        <begin position="434"/>
        <end position="457"/>
    </location>
</feature>
<dbReference type="Pfam" id="PF23607">
    <property type="entry name" value="WZC_N"/>
    <property type="match status" value="1"/>
</dbReference>
<evidence type="ECO:0000256" key="6">
    <source>
        <dbReference type="ARBA" id="ARBA00022692"/>
    </source>
</evidence>
<feature type="region of interest" description="Disordered" evidence="14">
    <location>
        <begin position="1"/>
        <end position="22"/>
    </location>
</feature>
<dbReference type="FunFam" id="3.40.50.300:FF:000527">
    <property type="entry name" value="Tyrosine-protein kinase etk"/>
    <property type="match status" value="1"/>
</dbReference>
<feature type="domain" description="Polysaccharide chain length determinant N-terminal" evidence="16">
    <location>
        <begin position="25"/>
        <end position="113"/>
    </location>
</feature>
<keyword evidence="8" id="KW-0418">Kinase</keyword>
<evidence type="ECO:0000256" key="15">
    <source>
        <dbReference type="SAM" id="Phobius"/>
    </source>
</evidence>
<reference evidence="19 20" key="1">
    <citation type="submission" date="2016-11" db="EMBL/GenBank/DDBJ databases">
        <authorList>
            <person name="Jaros S."/>
            <person name="Januszkiewicz K."/>
            <person name="Wedrychowicz H."/>
        </authorList>
    </citation>
    <scope>NUCLEOTIDE SEQUENCE [LARGE SCALE GENOMIC DNA]</scope>
    <source>
        <strain evidence="19">NVI 5450</strain>
    </source>
</reference>
<dbReference type="Gene3D" id="3.40.50.300">
    <property type="entry name" value="P-loop containing nucleotide triphosphate hydrolases"/>
    <property type="match status" value="1"/>
</dbReference>
<gene>
    <name evidence="19" type="ORF">NVI5450_2118</name>
</gene>